<evidence type="ECO:0000313" key="2">
    <source>
        <dbReference type="EMBL" id="OJZ92751.1"/>
    </source>
</evidence>
<reference evidence="3" key="1">
    <citation type="journal article" date="2017" name="Genome Biol.">
        <title>Comparative genomics reveals high biological diversity and specific adaptations in the industrially and medically important fungal genus Aspergillus.</title>
        <authorList>
            <person name="de Vries R.P."/>
            <person name="Riley R."/>
            <person name="Wiebenga A."/>
            <person name="Aguilar-Osorio G."/>
            <person name="Amillis S."/>
            <person name="Uchima C.A."/>
            <person name="Anderluh G."/>
            <person name="Asadollahi M."/>
            <person name="Askin M."/>
            <person name="Barry K."/>
            <person name="Battaglia E."/>
            <person name="Bayram O."/>
            <person name="Benocci T."/>
            <person name="Braus-Stromeyer S.A."/>
            <person name="Caldana C."/>
            <person name="Canovas D."/>
            <person name="Cerqueira G.C."/>
            <person name="Chen F."/>
            <person name="Chen W."/>
            <person name="Choi C."/>
            <person name="Clum A."/>
            <person name="Dos Santos R.A."/>
            <person name="Damasio A.R."/>
            <person name="Diallinas G."/>
            <person name="Emri T."/>
            <person name="Fekete E."/>
            <person name="Flipphi M."/>
            <person name="Freyberg S."/>
            <person name="Gallo A."/>
            <person name="Gournas C."/>
            <person name="Habgood R."/>
            <person name="Hainaut M."/>
            <person name="Harispe M.L."/>
            <person name="Henrissat B."/>
            <person name="Hilden K.S."/>
            <person name="Hope R."/>
            <person name="Hossain A."/>
            <person name="Karabika E."/>
            <person name="Karaffa L."/>
            <person name="Karanyi Z."/>
            <person name="Krasevec N."/>
            <person name="Kuo A."/>
            <person name="Kusch H."/>
            <person name="LaButti K."/>
            <person name="Lagendijk E.L."/>
            <person name="Lapidus A."/>
            <person name="Levasseur A."/>
            <person name="Lindquist E."/>
            <person name="Lipzen A."/>
            <person name="Logrieco A.F."/>
            <person name="MacCabe A."/>
            <person name="Maekelae M.R."/>
            <person name="Malavazi I."/>
            <person name="Melin P."/>
            <person name="Meyer V."/>
            <person name="Mielnichuk N."/>
            <person name="Miskei M."/>
            <person name="Molnar A.P."/>
            <person name="Mule G."/>
            <person name="Ngan C.Y."/>
            <person name="Orejas M."/>
            <person name="Orosz E."/>
            <person name="Ouedraogo J.P."/>
            <person name="Overkamp K.M."/>
            <person name="Park H.-S."/>
            <person name="Perrone G."/>
            <person name="Piumi F."/>
            <person name="Punt P.J."/>
            <person name="Ram A.F."/>
            <person name="Ramon A."/>
            <person name="Rauscher S."/>
            <person name="Record E."/>
            <person name="Riano-Pachon D.M."/>
            <person name="Robert V."/>
            <person name="Roehrig J."/>
            <person name="Ruller R."/>
            <person name="Salamov A."/>
            <person name="Salih N.S."/>
            <person name="Samson R.A."/>
            <person name="Sandor E."/>
            <person name="Sanguinetti M."/>
            <person name="Schuetze T."/>
            <person name="Sepcic K."/>
            <person name="Shelest E."/>
            <person name="Sherlock G."/>
            <person name="Sophianopoulou V."/>
            <person name="Squina F.M."/>
            <person name="Sun H."/>
            <person name="Susca A."/>
            <person name="Todd R.B."/>
            <person name="Tsang A."/>
            <person name="Unkles S.E."/>
            <person name="van de Wiele N."/>
            <person name="van Rossen-Uffink D."/>
            <person name="Oliveira J.V."/>
            <person name="Vesth T.C."/>
            <person name="Visser J."/>
            <person name="Yu J.-H."/>
            <person name="Zhou M."/>
            <person name="Andersen M.R."/>
            <person name="Archer D.B."/>
            <person name="Baker S.E."/>
            <person name="Benoit I."/>
            <person name="Brakhage A.A."/>
            <person name="Braus G.H."/>
            <person name="Fischer R."/>
            <person name="Frisvad J.C."/>
            <person name="Goldman G.H."/>
            <person name="Houbraken J."/>
            <person name="Oakley B."/>
            <person name="Pocsi I."/>
            <person name="Scazzocchio C."/>
            <person name="Seiboth B."/>
            <person name="vanKuyk P.A."/>
            <person name="Wortman J."/>
            <person name="Dyer P.S."/>
            <person name="Grigoriev I.V."/>
        </authorList>
    </citation>
    <scope>NUCLEOTIDE SEQUENCE [LARGE SCALE GENOMIC DNA]</scope>
    <source>
        <strain evidence="3">CBS 106.47</strain>
    </source>
</reference>
<feature type="chain" id="PRO_5012725229" description="Secreted protein" evidence="1">
    <location>
        <begin position="23"/>
        <end position="119"/>
    </location>
</feature>
<dbReference type="VEuPathDB" id="FungiDB:ASPFODRAFT_40222"/>
<dbReference type="Proteomes" id="UP000184063">
    <property type="component" value="Unassembled WGS sequence"/>
</dbReference>
<sequence>MPHPLTAHLFLFLSFSVSVSLCLSPSLLPPFQYSTHSSCPLIGGKLLFLKTSSSSSSSSTSQIRLGPLYLTDSCTRRIIISLVIMVRLILANLRNPLPSNQQPHHINFSMEVALFSLRR</sequence>
<protein>
    <recommendedName>
        <fullName evidence="4">Secreted protein</fullName>
    </recommendedName>
</protein>
<accession>A0A1M3U165</accession>
<proteinExistence type="predicted"/>
<feature type="signal peptide" evidence="1">
    <location>
        <begin position="1"/>
        <end position="22"/>
    </location>
</feature>
<gene>
    <name evidence="2" type="ORF">ASPFODRAFT_40222</name>
</gene>
<evidence type="ECO:0000313" key="3">
    <source>
        <dbReference type="Proteomes" id="UP000184063"/>
    </source>
</evidence>
<keyword evidence="1" id="KW-0732">Signal</keyword>
<evidence type="ECO:0008006" key="4">
    <source>
        <dbReference type="Google" id="ProtNLM"/>
    </source>
</evidence>
<evidence type="ECO:0000256" key="1">
    <source>
        <dbReference type="SAM" id="SignalP"/>
    </source>
</evidence>
<dbReference type="AlphaFoldDB" id="A0A1M3U165"/>
<name>A0A1M3U165_ASPLC</name>
<dbReference type="EMBL" id="KV878236">
    <property type="protein sequence ID" value="OJZ92751.1"/>
    <property type="molecule type" value="Genomic_DNA"/>
</dbReference>
<organism evidence="2 3">
    <name type="scientific">Aspergillus luchuensis (strain CBS 106.47)</name>
    <dbReference type="NCBI Taxonomy" id="1137211"/>
    <lineage>
        <taxon>Eukaryota</taxon>
        <taxon>Fungi</taxon>
        <taxon>Dikarya</taxon>
        <taxon>Ascomycota</taxon>
        <taxon>Pezizomycotina</taxon>
        <taxon>Eurotiomycetes</taxon>
        <taxon>Eurotiomycetidae</taxon>
        <taxon>Eurotiales</taxon>
        <taxon>Aspergillaceae</taxon>
        <taxon>Aspergillus</taxon>
        <taxon>Aspergillus subgen. Circumdati</taxon>
    </lineage>
</organism>